<dbReference type="InterPro" id="IPR023631">
    <property type="entry name" value="Amidase_dom"/>
</dbReference>
<evidence type="ECO:0000259" key="3">
    <source>
        <dbReference type="Pfam" id="PF01425"/>
    </source>
</evidence>
<dbReference type="PANTHER" id="PTHR46072:SF2">
    <property type="entry name" value="AMIDASE (EUROFUNG)"/>
    <property type="match status" value="1"/>
</dbReference>
<dbReference type="SUPFAM" id="SSF75304">
    <property type="entry name" value="Amidase signature (AS) enzymes"/>
    <property type="match status" value="1"/>
</dbReference>
<dbReference type="PIRSF" id="PIRSF001221">
    <property type="entry name" value="Amidase_fungi"/>
    <property type="match status" value="1"/>
</dbReference>
<dbReference type="Pfam" id="PF01425">
    <property type="entry name" value="Amidase"/>
    <property type="match status" value="2"/>
</dbReference>
<accession>A0A0U5FX09</accession>
<dbReference type="InterPro" id="IPR036928">
    <property type="entry name" value="AS_sf"/>
</dbReference>
<protein>
    <submittedName>
        <fullName evidence="4">Putative Amidase (Eurofung)</fullName>
    </submittedName>
</protein>
<gene>
    <name evidence="4" type="ORF">ASPCAL01179</name>
</gene>
<evidence type="ECO:0000313" key="5">
    <source>
        <dbReference type="Proteomes" id="UP000054771"/>
    </source>
</evidence>
<organism evidence="4 5">
    <name type="scientific">Aspergillus calidoustus</name>
    <dbReference type="NCBI Taxonomy" id="454130"/>
    <lineage>
        <taxon>Eukaryota</taxon>
        <taxon>Fungi</taxon>
        <taxon>Dikarya</taxon>
        <taxon>Ascomycota</taxon>
        <taxon>Pezizomycotina</taxon>
        <taxon>Eurotiomycetes</taxon>
        <taxon>Eurotiomycetidae</taxon>
        <taxon>Eurotiales</taxon>
        <taxon>Aspergillaceae</taxon>
        <taxon>Aspergillus</taxon>
        <taxon>Aspergillus subgen. Nidulantes</taxon>
    </lineage>
</organism>
<dbReference type="AlphaFoldDB" id="A0A0U5FX09"/>
<dbReference type="Gene3D" id="3.90.1300.10">
    <property type="entry name" value="Amidase signature (AS) domain"/>
    <property type="match status" value="2"/>
</dbReference>
<dbReference type="Proteomes" id="UP000054771">
    <property type="component" value="Unassembled WGS sequence"/>
</dbReference>
<dbReference type="STRING" id="454130.A0A0U5FX09"/>
<evidence type="ECO:0000256" key="1">
    <source>
        <dbReference type="ARBA" id="ARBA00009199"/>
    </source>
</evidence>
<sequence length="538" mass="59872">MGSLQTWEQTVSQKRALRDQALKPYLVTDIDARSPRVQDVQNLSCFTNDPLAQEITDIDIIPALVGKLQKGTWTAEQVIRAYIRRAVVAHQITNCITEVIFDDALVQAQELDREFERTGRLKGPLHGVPVTVKDQFNVKGHDSTIGCIGRSFSPATEDAVLVQMLKDMGAVILGKTNLPQSIMWAETENPLWGLTVNPRNPALTPGGSTGGEAVLLALDGSILGFGRISVVVFGYPKASWVPTASNLVRFPYSGVPVSTEGQEHVPSSVGPMARDLASICYMSLVAESRPWNLDPRCPPLLWNATAFEDIQSRPMVIGLIIDDGVVKVHPPIERTLCQLAAKLEKSGHEVVPWDTSDHLGYINLMDQYYTADGGEDIRRDAAVAGEPFIPHVEALVNRGSPVSVYEYWQLNRERMDLQKKYLDKWTAARSLSGKPVDVLLSPTMPHVAVPHRSVRWVGYTKIWNLLDYPALTFPVDQVRAEDIPLDYGPRNEFDAWNWDLYDTDVMEGHPVNLQVVGRKLDEERVLGAATVVERIWRS</sequence>
<dbReference type="PANTHER" id="PTHR46072">
    <property type="entry name" value="AMIDASE-RELATED-RELATED"/>
    <property type="match status" value="1"/>
</dbReference>
<keyword evidence="2" id="KW-0378">Hydrolase</keyword>
<feature type="domain" description="Amidase" evidence="3">
    <location>
        <begin position="249"/>
        <end position="526"/>
    </location>
</feature>
<keyword evidence="5" id="KW-1185">Reference proteome</keyword>
<evidence type="ECO:0000256" key="2">
    <source>
        <dbReference type="ARBA" id="ARBA00022801"/>
    </source>
</evidence>
<comment type="similarity">
    <text evidence="1">Belongs to the amidase family.</text>
</comment>
<feature type="domain" description="Amidase" evidence="3">
    <location>
        <begin position="78"/>
        <end position="226"/>
    </location>
</feature>
<reference evidence="5" key="1">
    <citation type="journal article" date="2016" name="Genome Announc.">
        <title>Draft genome sequences of fungus Aspergillus calidoustus.</title>
        <authorList>
            <person name="Horn F."/>
            <person name="Linde J."/>
            <person name="Mattern D.J."/>
            <person name="Walther G."/>
            <person name="Guthke R."/>
            <person name="Scherlach K."/>
            <person name="Martin K."/>
            <person name="Brakhage A.A."/>
            <person name="Petzke L."/>
            <person name="Valiante V."/>
        </authorList>
    </citation>
    <scope>NUCLEOTIDE SEQUENCE [LARGE SCALE GENOMIC DNA]</scope>
    <source>
        <strain evidence="5">SF006504</strain>
    </source>
</reference>
<dbReference type="OrthoDB" id="6428749at2759"/>
<evidence type="ECO:0000313" key="4">
    <source>
        <dbReference type="EMBL" id="CEL01599.1"/>
    </source>
</evidence>
<name>A0A0U5FX09_ASPCI</name>
<dbReference type="OMA" id="MDQYYTA"/>
<dbReference type="GO" id="GO:0016787">
    <property type="term" value="F:hydrolase activity"/>
    <property type="evidence" value="ECO:0007669"/>
    <property type="project" value="UniProtKB-KW"/>
</dbReference>
<proteinExistence type="inferred from homology"/>
<dbReference type="EMBL" id="CDMC01000001">
    <property type="protein sequence ID" value="CEL01599.1"/>
    <property type="molecule type" value="Genomic_DNA"/>
</dbReference>